<evidence type="ECO:0000313" key="13">
    <source>
        <dbReference type="Proteomes" id="UP001152888"/>
    </source>
</evidence>
<dbReference type="AlphaFoldDB" id="A0A9P0L2J4"/>
<evidence type="ECO:0000256" key="6">
    <source>
        <dbReference type="ARBA" id="ARBA00023027"/>
    </source>
</evidence>
<protein>
    <recommendedName>
        <fullName evidence="3">NADH dehydrogenase [ubiquinone] iron-sulfur protein 3, mitochondrial</fullName>
    </recommendedName>
</protein>
<accession>A0A9P0L2J4</accession>
<evidence type="ECO:0000256" key="2">
    <source>
        <dbReference type="ARBA" id="ARBA00007569"/>
    </source>
</evidence>
<dbReference type="Gene3D" id="3.30.460.80">
    <property type="entry name" value="NADH:ubiquinone oxidoreductase, 30kDa subunit"/>
    <property type="match status" value="1"/>
</dbReference>
<evidence type="ECO:0000313" key="12">
    <source>
        <dbReference type="EMBL" id="CAH1985242.1"/>
    </source>
</evidence>
<keyword evidence="7" id="KW-0830">Ubiquinone</keyword>
<dbReference type="Pfam" id="PF00329">
    <property type="entry name" value="Complex1_30kDa"/>
    <property type="match status" value="1"/>
</dbReference>
<dbReference type="InterPro" id="IPR020396">
    <property type="entry name" value="NADH_UbQ_OxRdtase_CS"/>
</dbReference>
<comment type="caution">
    <text evidence="12">The sequence shown here is derived from an EMBL/GenBank/DDBJ whole genome shotgun (WGS) entry which is preliminary data.</text>
</comment>
<dbReference type="SUPFAM" id="SSF143243">
    <property type="entry name" value="Nqo5-like"/>
    <property type="match status" value="1"/>
</dbReference>
<dbReference type="NCBIfam" id="TIGR01961">
    <property type="entry name" value="NuoC_fam"/>
    <property type="match status" value="1"/>
</dbReference>
<evidence type="ECO:0000256" key="8">
    <source>
        <dbReference type="ARBA" id="ARBA00049551"/>
    </source>
</evidence>
<evidence type="ECO:0000256" key="1">
    <source>
        <dbReference type="ARBA" id="ARBA00004173"/>
    </source>
</evidence>
<feature type="domain" description="NADH:ubiquinone oxidoreductase 30kDa subunit" evidence="11">
    <location>
        <begin position="96"/>
        <end position="213"/>
    </location>
</feature>
<evidence type="ECO:0000256" key="7">
    <source>
        <dbReference type="ARBA" id="ARBA00023075"/>
    </source>
</evidence>
<dbReference type="OrthoDB" id="37721at2759"/>
<dbReference type="PANTHER" id="PTHR10884">
    <property type="entry name" value="NADH DEHYDROGENASE UBIQUINONE IRON-SULFUR PROTEIN 3"/>
    <property type="match status" value="1"/>
</dbReference>
<evidence type="ECO:0000256" key="9">
    <source>
        <dbReference type="RuleBase" id="RU003456"/>
    </source>
</evidence>
<organism evidence="12 13">
    <name type="scientific">Acanthoscelides obtectus</name>
    <name type="common">Bean weevil</name>
    <name type="synonym">Bruchus obtectus</name>
    <dbReference type="NCBI Taxonomy" id="200917"/>
    <lineage>
        <taxon>Eukaryota</taxon>
        <taxon>Metazoa</taxon>
        <taxon>Ecdysozoa</taxon>
        <taxon>Arthropoda</taxon>
        <taxon>Hexapoda</taxon>
        <taxon>Insecta</taxon>
        <taxon>Pterygota</taxon>
        <taxon>Neoptera</taxon>
        <taxon>Endopterygota</taxon>
        <taxon>Coleoptera</taxon>
        <taxon>Polyphaga</taxon>
        <taxon>Cucujiformia</taxon>
        <taxon>Chrysomeloidea</taxon>
        <taxon>Chrysomelidae</taxon>
        <taxon>Bruchinae</taxon>
        <taxon>Bruchini</taxon>
        <taxon>Acanthoscelides</taxon>
    </lineage>
</organism>
<evidence type="ECO:0000256" key="5">
    <source>
        <dbReference type="ARBA" id="ARBA00022967"/>
    </source>
</evidence>
<dbReference type="PROSITE" id="PS00542">
    <property type="entry name" value="COMPLEX1_30K"/>
    <property type="match status" value="1"/>
</dbReference>
<dbReference type="PANTHER" id="PTHR10884:SF14">
    <property type="entry name" value="NADH DEHYDROGENASE [UBIQUINONE] IRON-SULFUR PROTEIN 3, MITOCHONDRIAL"/>
    <property type="match status" value="1"/>
</dbReference>
<dbReference type="InterPro" id="IPR037232">
    <property type="entry name" value="NADH_quin_OxRdtase_su_C/D-like"/>
</dbReference>
<evidence type="ECO:0000256" key="3">
    <source>
        <dbReference type="ARBA" id="ARBA00020084"/>
    </source>
</evidence>
<dbReference type="HAMAP" id="MF_01357">
    <property type="entry name" value="NDH1_NuoC"/>
    <property type="match status" value="1"/>
</dbReference>
<dbReference type="GO" id="GO:0005739">
    <property type="term" value="C:mitochondrion"/>
    <property type="evidence" value="ECO:0007669"/>
    <property type="project" value="UniProtKB-SubCell"/>
</dbReference>
<reference evidence="12" key="1">
    <citation type="submission" date="2022-03" db="EMBL/GenBank/DDBJ databases">
        <authorList>
            <person name="Sayadi A."/>
        </authorList>
    </citation>
    <scope>NUCLEOTIDE SEQUENCE</scope>
</reference>
<comment type="similarity">
    <text evidence="2 9">Belongs to the complex I 30 kDa subunit family.</text>
</comment>
<evidence type="ECO:0000259" key="11">
    <source>
        <dbReference type="Pfam" id="PF00329"/>
    </source>
</evidence>
<proteinExistence type="inferred from homology"/>
<dbReference type="GO" id="GO:0016020">
    <property type="term" value="C:membrane"/>
    <property type="evidence" value="ECO:0007669"/>
    <property type="project" value="UniProtKB-ARBA"/>
</dbReference>
<dbReference type="Proteomes" id="UP001152888">
    <property type="component" value="Unassembled WGS sequence"/>
</dbReference>
<dbReference type="EMBL" id="CAKOFQ010006973">
    <property type="protein sequence ID" value="CAH1985242.1"/>
    <property type="molecule type" value="Genomic_DNA"/>
</dbReference>
<dbReference type="FunFam" id="3.30.460.80:FF:000002">
    <property type="entry name" value="NADH dehydrogenase iron-sulfur protein 3, mitochondrial"/>
    <property type="match status" value="1"/>
</dbReference>
<evidence type="ECO:0000256" key="4">
    <source>
        <dbReference type="ARBA" id="ARBA00022448"/>
    </source>
</evidence>
<comment type="catalytic activity">
    <reaction evidence="8">
        <text>a ubiquinone + NADH + 5 H(+)(in) = a ubiquinol + NAD(+) + 4 H(+)(out)</text>
        <dbReference type="Rhea" id="RHEA:29091"/>
        <dbReference type="Rhea" id="RHEA-COMP:9565"/>
        <dbReference type="Rhea" id="RHEA-COMP:9566"/>
        <dbReference type="ChEBI" id="CHEBI:15378"/>
        <dbReference type="ChEBI" id="CHEBI:16389"/>
        <dbReference type="ChEBI" id="CHEBI:17976"/>
        <dbReference type="ChEBI" id="CHEBI:57540"/>
        <dbReference type="ChEBI" id="CHEBI:57945"/>
        <dbReference type="EC" id="7.1.1.2"/>
    </reaction>
</comment>
<dbReference type="GO" id="GO:0016651">
    <property type="term" value="F:oxidoreductase activity, acting on NAD(P)H"/>
    <property type="evidence" value="ECO:0007669"/>
    <property type="project" value="InterPro"/>
</dbReference>
<dbReference type="InterPro" id="IPR010218">
    <property type="entry name" value="NADH_DH_suC"/>
</dbReference>
<feature type="compositionally biased region" description="Basic and acidic residues" evidence="10">
    <location>
        <begin position="255"/>
        <end position="271"/>
    </location>
</feature>
<keyword evidence="6 9" id="KW-0520">NAD</keyword>
<keyword evidence="5 9" id="KW-1278">Translocase</keyword>
<gene>
    <name evidence="12" type="ORF">ACAOBT_LOCUS16565</name>
</gene>
<keyword evidence="4 9" id="KW-0813">Transport</keyword>
<name>A0A9P0L2J4_ACAOB</name>
<keyword evidence="13" id="KW-1185">Reference proteome</keyword>
<feature type="region of interest" description="Disordered" evidence="10">
    <location>
        <begin position="250"/>
        <end position="271"/>
    </location>
</feature>
<sequence length="271" mass="31954">MSQKINLTSETLQLHLLTMSLVNIARHFYKYVRPSSSRTYCRKVSEFSDEDEGASKKSEPKDQLKRFGEYVAECLPKYVQKVQMTHANELEILAVPDGISCVVQFLKDHHDCQFEMLVDLTAADVPSRVYRFEVAYNLLSLRYNSRLRVKTYTDELTPLDSVCDIYKSANWMEREVWDLYGIFFANHPDLRRIMTDYGFQGHPLRKDFPLSGYVELRYDDEKKRVVCEPVEFAQEFRKFDLSTPWEQFRNFRPKAQAEDVPKTDEKKTKKP</sequence>
<dbReference type="GO" id="GO:0008137">
    <property type="term" value="F:NADH dehydrogenase (ubiquinone) activity"/>
    <property type="evidence" value="ECO:0007669"/>
    <property type="project" value="UniProtKB-EC"/>
</dbReference>
<comment type="subcellular location">
    <subcellularLocation>
        <location evidence="1">Mitochondrion</location>
    </subcellularLocation>
</comment>
<dbReference type="InterPro" id="IPR001268">
    <property type="entry name" value="NADH_UbQ_OxRdtase_30kDa_su"/>
</dbReference>
<dbReference type="NCBIfam" id="NF004733">
    <property type="entry name" value="PRK06074.1-5"/>
    <property type="match status" value="1"/>
</dbReference>
<evidence type="ECO:0000256" key="10">
    <source>
        <dbReference type="SAM" id="MobiDB-lite"/>
    </source>
</evidence>